<evidence type="ECO:0000259" key="3">
    <source>
        <dbReference type="PROSITE" id="PS51272"/>
    </source>
</evidence>
<feature type="compositionally biased region" description="Low complexity" evidence="1">
    <location>
        <begin position="263"/>
        <end position="281"/>
    </location>
</feature>
<proteinExistence type="predicted"/>
<dbReference type="InterPro" id="IPR001119">
    <property type="entry name" value="SLH_dom"/>
</dbReference>
<dbReference type="Pfam" id="PF00656">
    <property type="entry name" value="Peptidase_C14"/>
    <property type="match status" value="1"/>
</dbReference>
<organism evidence="4 5">
    <name type="scientific">Peptoniphilus koenoeneniae</name>
    <dbReference type="NCBI Taxonomy" id="507751"/>
    <lineage>
        <taxon>Bacteria</taxon>
        <taxon>Bacillati</taxon>
        <taxon>Bacillota</taxon>
        <taxon>Tissierellia</taxon>
        <taxon>Tissierellales</taxon>
        <taxon>Peptoniphilaceae</taxon>
        <taxon>Peptoniphilus</taxon>
    </lineage>
</organism>
<dbReference type="InterPro" id="IPR011600">
    <property type="entry name" value="Pept_C14_caspase"/>
</dbReference>
<keyword evidence="5" id="KW-1185">Reference proteome</keyword>
<evidence type="ECO:0000256" key="2">
    <source>
        <dbReference type="SAM" id="SignalP"/>
    </source>
</evidence>
<sequence length="2179" mass="244791">MKKNKNFSKILSILLSVIVLLSAFPVSTFADNTKNSSEFTDVSKKHWAEKGISNLVKKGILKGYGDNRFLPDNKIKRSEFVSILNESFGFHKKANVKFNDVEVGSWYYEGISIAVGENYISGYPDGSFRPNANITRAETAMLLYKIFTNENSEELNNKEEENKVDLKEDVPSWAKDAIKFVISKGYMKGYPDGTFKVNNSITRAEVCSIINSADNVISKIKEKKQEDKKEQKEEKSKEKTKAQFKIQSNSDKTFGYGSKNDRPNTPSTPSTPSTPNTESNPLAIGEINENFYLLDLSKVDSEEKAKEILKEKYLSSDNYCTGKVFKDNKKVLLYAENLKVKCEKISQIPETIDGIYTDKNGEFVSCNDRSTSGDISLFVGNVKLDMPFKTSKYVLGLKGNKIEGALDLQGATRKIDGLNFYLEKLPAKNMIYASAISQSGTVKDNISDLEITNNSFYFGTNTIAAKNAIRIVTSLEKGYLKINNNTVNGLGADINGKNYQNAAISIITRTKNGTVTEIKNNKISNYGYHGIGATADKEASLSIENNILEGIGQNGIDISMFGRGKDINVKGNIVSKYGSKKIKAKKDFFGKEEEITNKFEVGLGINYIENVYGVKINGKYYSEQKKFLDELYKANTIESKEQNDKNEGVLNCTPIYLGQPYRFKNPIEEINKENSRLQNEELIIVKDDDKDLIIPDNKIKEKTVKSIKIVGNAGGKLVLNSNLKITDNLTIDLPNAILQNNANVEKDKVHIINIKNSDSSEFSIKPQFTNLVFKNSEDLPIEILNIKNSFGQEVTKEKSILTNNVKVFVNGQETKEIEIDDNNDKVIIKKSLLNTLTKASSIKLEYTDGANDVSKIEKSFDLSLTNASSIKAQFENKNVFTFFEKFAPDEGVKIKITEIKDASGKALEISKVNLNNLKVKVSYHEAKANDLAINGDTITVKKSFLDTILSSIYGKEQDMVLSLKDLDNKILDAKTSLKISVINNSSGQAEALSTLTFTQKNAPAAGMIFKIVSLKNSKGENLKADEIDLEKCVDVEPFPVDWKDDSLEKTEDGTIRFNRKYLTIDNENKTVTVKKEYLDKLQINDKDTEFGTKQIIIKYFDEKNGINFRSEKFIIHIKKALKALSNETKVNSNVYNIKNDTINSASKTIDNKTSVSEFIKNILKVNERQTLRVYEEKYIKNNSIDQANIYNYKKSYENIKKGDYLLVTAEDGKAFKAYKIILNNDEQGSLISIKDSAIVTKLGTTFVEIVENTDFENLKNALTIEEGAKISILDQSGVETEKIDDGYKLIAQKDNRTEERVIKIKYLKKTYRALIVANSDYGNKKLNLLGPVNDKKLMKKVFENQEINSNKFDKILVAENVKKAEFLEKIKEAFKGARSNDVSYLYYSGHGNNVNGLSYICTVDPIKDKESQTQAWVSVNELRQALDSIPGTKVLILDSCNAGGFIGKKVDAETQPTPTASSSRTSYAFNESVKRAFNTTSDRSVGYLTTNEYKVLTASSEDEFSFEDKKEGVGKFTKVLAQVAGINGNIIGDIDKNGKISLEEAYKYLEDNVVYTSHIQVFPRNDSYTLFEVGKNAQAMSSDTKISSVKNSENKDNLIIFDKGNQKLIKSGAFEITNKVTVEEFLKNIKKGHENQELNIIKYDNSTKIVKKVTDTLEKLDILEVTAEDGTKATYIITVKENKNKSDILTITSKKDEREIAFYTIIPSRKTISSSIKKITDKTSVKDFLSNIIKGDDRQTLNVIDKNQRIKGDTEFLAVGDVLLVKAENGSKIEYTINLEAKKLTLEFKDDAFKLEDMGGFLGIKILSNKKKLDNNLSTKEFLDLISNKEAFLNIKLNSGITYEPKKDDEKLEKGDYLLVSLKTGGFPQRYTLIVEDAVLIRPGEISKINFGDSFVVDHTNRKISSGKVKLTTDLTLGQFLSYLTNRNEFKSLKIKGLKETDKLKEKSILRIIAKNDTKNRTQTYDLIFSKDVSDPNKEIEADFGNDFEIAKEALVSKIKSKNTKITSKMTVNEFLSKLKNKDRFSEVEIKRGWDLLKETDTLKDGDKLQLTFKKSNSSLSVSETKTYTIELYKGTPLNAPNFAGVYEIGKIKKNEIISGTEKLTSDIKVKDFISKIRNASDYDSIKIQKAYEDNFKNDEDTIESDDTLILKKGDKEAKYFLRNVESSGISVNDLDDID</sequence>
<dbReference type="EMBL" id="JAUSTN010000005">
    <property type="protein sequence ID" value="MDQ0274979.1"/>
    <property type="molecule type" value="Genomic_DNA"/>
</dbReference>
<evidence type="ECO:0000256" key="1">
    <source>
        <dbReference type="SAM" id="MobiDB-lite"/>
    </source>
</evidence>
<accession>A0ABU0AUT5</accession>
<evidence type="ECO:0000313" key="4">
    <source>
        <dbReference type="EMBL" id="MDQ0274979.1"/>
    </source>
</evidence>
<dbReference type="Pfam" id="PF00395">
    <property type="entry name" value="SLH"/>
    <property type="match status" value="3"/>
</dbReference>
<dbReference type="PANTHER" id="PTHR43308">
    <property type="entry name" value="OUTER MEMBRANE PROTEIN ALPHA-RELATED"/>
    <property type="match status" value="1"/>
</dbReference>
<dbReference type="PROSITE" id="PS51272">
    <property type="entry name" value="SLH"/>
    <property type="match status" value="3"/>
</dbReference>
<dbReference type="PANTHER" id="PTHR43308:SF5">
    <property type="entry name" value="S-LAYER PROTEIN _ PEPTIDOGLYCAN ENDO-BETA-N-ACETYLGLUCOSAMINIDASE"/>
    <property type="match status" value="1"/>
</dbReference>
<reference evidence="4 5" key="1">
    <citation type="submission" date="2023-07" db="EMBL/GenBank/DDBJ databases">
        <title>Genomic Encyclopedia of Type Strains, Phase IV (KMG-IV): sequencing the most valuable type-strain genomes for metagenomic binning, comparative biology and taxonomic classification.</title>
        <authorList>
            <person name="Goeker M."/>
        </authorList>
    </citation>
    <scope>NUCLEOTIDE SEQUENCE [LARGE SCALE GENOMIC DNA]</scope>
    <source>
        <strain evidence="4 5">DSM 22616</strain>
    </source>
</reference>
<protein>
    <recommendedName>
        <fullName evidence="3">SLH domain-containing protein</fullName>
    </recommendedName>
</protein>
<feature type="domain" description="SLH" evidence="3">
    <location>
        <begin position="94"/>
        <end position="157"/>
    </location>
</feature>
<dbReference type="Proteomes" id="UP001236559">
    <property type="component" value="Unassembled WGS sequence"/>
</dbReference>
<comment type="caution">
    <text evidence="4">The sequence shown here is derived from an EMBL/GenBank/DDBJ whole genome shotgun (WGS) entry which is preliminary data.</text>
</comment>
<feature type="region of interest" description="Disordered" evidence="1">
    <location>
        <begin position="221"/>
        <end position="282"/>
    </location>
</feature>
<dbReference type="InterPro" id="IPR051465">
    <property type="entry name" value="Cell_Envelope_Struct_Comp"/>
</dbReference>
<feature type="domain" description="SLH" evidence="3">
    <location>
        <begin position="161"/>
        <end position="224"/>
    </location>
</feature>
<dbReference type="Gene3D" id="3.40.50.1460">
    <property type="match status" value="1"/>
</dbReference>
<dbReference type="RefSeq" id="WP_307495097.1">
    <property type="nucleotide sequence ID" value="NZ_JAUSTN010000005.1"/>
</dbReference>
<gene>
    <name evidence="4" type="ORF">J2S72_001003</name>
</gene>
<feature type="signal peptide" evidence="2">
    <location>
        <begin position="1"/>
        <end position="30"/>
    </location>
</feature>
<feature type="domain" description="SLH" evidence="3">
    <location>
        <begin position="35"/>
        <end position="93"/>
    </location>
</feature>
<keyword evidence="2" id="KW-0732">Signal</keyword>
<evidence type="ECO:0000313" key="5">
    <source>
        <dbReference type="Proteomes" id="UP001236559"/>
    </source>
</evidence>
<feature type="chain" id="PRO_5045173644" description="SLH domain-containing protein" evidence="2">
    <location>
        <begin position="31"/>
        <end position="2179"/>
    </location>
</feature>
<name>A0ABU0AUT5_9FIRM</name>
<feature type="compositionally biased region" description="Basic and acidic residues" evidence="1">
    <location>
        <begin position="221"/>
        <end position="241"/>
    </location>
</feature>